<evidence type="ECO:0000313" key="3">
    <source>
        <dbReference type="EMBL" id="JAT71237.1"/>
    </source>
</evidence>
<reference evidence="3" key="1">
    <citation type="submission" date="2015-08" db="EMBL/GenBank/DDBJ databases">
        <authorList>
            <person name="Babu N.S."/>
            <person name="Beckwith C.J."/>
            <person name="Beseler K.G."/>
            <person name="Brison A."/>
            <person name="Carone J.V."/>
            <person name="Caskin T.P."/>
            <person name="Diamond M."/>
            <person name="Durham M.E."/>
            <person name="Foxe J.M."/>
            <person name="Go M."/>
            <person name="Henderson B.A."/>
            <person name="Jones I.B."/>
            <person name="McGettigan J.A."/>
            <person name="Micheletti S.J."/>
            <person name="Nasrallah M.E."/>
            <person name="Ortiz D."/>
            <person name="Piller C.R."/>
            <person name="Privatt S.R."/>
            <person name="Schneider S.L."/>
            <person name="Sharp S."/>
            <person name="Smith T.C."/>
            <person name="Stanton J.D."/>
            <person name="Ullery H.E."/>
            <person name="Wilson R.J."/>
            <person name="Serrano M.G."/>
            <person name="Buck G."/>
            <person name="Lee V."/>
            <person name="Wang Y."/>
            <person name="Carvalho R."/>
            <person name="Voegtly L."/>
            <person name="Shi R."/>
            <person name="Duckworth R."/>
            <person name="Johnson A."/>
            <person name="Loviza R."/>
            <person name="Walstead R."/>
            <person name="Shah Z."/>
            <person name="Kiflezghi M."/>
            <person name="Wade K."/>
            <person name="Ball S.L."/>
            <person name="Bradley K.W."/>
            <person name="Asai D.J."/>
            <person name="Bowman C.A."/>
            <person name="Russell D.A."/>
            <person name="Pope W.H."/>
            <person name="Jacobs-Sera D."/>
            <person name="Hendrix R.W."/>
            <person name="Hatfull G.F."/>
        </authorList>
    </citation>
    <scope>NUCLEOTIDE SEQUENCE</scope>
</reference>
<feature type="compositionally biased region" description="Pro residues" evidence="1">
    <location>
        <begin position="424"/>
        <end position="459"/>
    </location>
</feature>
<feature type="domain" description="DOMON" evidence="2">
    <location>
        <begin position="252"/>
        <end position="375"/>
    </location>
</feature>
<organism evidence="3">
    <name type="scientific">Auxenochlorella protothecoides</name>
    <name type="common">Green microalga</name>
    <name type="synonym">Chlorella protothecoides</name>
    <dbReference type="NCBI Taxonomy" id="3075"/>
    <lineage>
        <taxon>Eukaryota</taxon>
        <taxon>Viridiplantae</taxon>
        <taxon>Chlorophyta</taxon>
        <taxon>core chlorophytes</taxon>
        <taxon>Trebouxiophyceae</taxon>
        <taxon>Chlorellales</taxon>
        <taxon>Chlorellaceae</taxon>
        <taxon>Auxenochlorella</taxon>
    </lineage>
</organism>
<gene>
    <name evidence="3" type="ORF">g.45679</name>
</gene>
<feature type="compositionally biased region" description="Low complexity" evidence="1">
    <location>
        <begin position="408"/>
        <end position="423"/>
    </location>
</feature>
<proteinExistence type="predicted"/>
<name>A0A1D1ZWH7_AUXPR</name>
<accession>A0A1D1ZWH7</accession>
<evidence type="ECO:0000256" key="1">
    <source>
        <dbReference type="SAM" id="MobiDB-lite"/>
    </source>
</evidence>
<feature type="non-terminal residue" evidence="3">
    <location>
        <position position="1"/>
    </location>
</feature>
<dbReference type="EMBL" id="GDKF01007385">
    <property type="protein sequence ID" value="JAT71237.1"/>
    <property type="molecule type" value="Transcribed_RNA"/>
</dbReference>
<sequence length="459" mass="45896">PHLQRDYSHGANRSRVIDTLCFCHGVPAGGPGSSPRSLTPGGPAVPELLGSMIRLQPLSGPVASKMFVLTVLILLATTGQAAQQVQGRQTDSSRVLDVVSSASGLQLKGLRSESKLRFAYFEDPRDAALWTSGQKPVHRPGRVAHIQQYHAATGTWSAVVEAPGPVSSVTLLKQGVRVAHRDLKRDAAGLASGVLVVSSGSTPTASNSRHRKEAERMAARTASSRRLLATSDCTLDISGTAHSFTACQSVATGFTVYTALEAGVGGAAVLRAGVSADASGGWAGFGVSADQSMVGGHVGVVAVDSGAASGASVSGYTLPSYTASRVNAAKGSLTLSDTSAVALSDGTLRATWSFPLNQTLAEAEAAETGFIYAIGPLAGAGVLGSHISGNGHPYGGLAIQLASAGAASPAVAPSPGSAASPSPSVLPSPAAQPSPAASPSPAAQPSPAASPSPAAQPSP</sequence>
<evidence type="ECO:0000259" key="2">
    <source>
        <dbReference type="PROSITE" id="PS50836"/>
    </source>
</evidence>
<feature type="region of interest" description="Disordered" evidence="1">
    <location>
        <begin position="408"/>
        <end position="459"/>
    </location>
</feature>
<protein>
    <recommendedName>
        <fullName evidence="2">DOMON domain-containing protein</fullName>
    </recommendedName>
</protein>
<dbReference type="PROSITE" id="PS50836">
    <property type="entry name" value="DOMON"/>
    <property type="match status" value="1"/>
</dbReference>
<dbReference type="InterPro" id="IPR005018">
    <property type="entry name" value="DOMON_domain"/>
</dbReference>
<dbReference type="AlphaFoldDB" id="A0A1D1ZWH7"/>
<feature type="non-terminal residue" evidence="3">
    <location>
        <position position="459"/>
    </location>
</feature>